<feature type="compositionally biased region" description="Low complexity" evidence="1">
    <location>
        <begin position="480"/>
        <end position="489"/>
    </location>
</feature>
<feature type="compositionally biased region" description="Basic and acidic residues" evidence="1">
    <location>
        <begin position="347"/>
        <end position="369"/>
    </location>
</feature>
<feature type="compositionally biased region" description="Gly residues" evidence="1">
    <location>
        <begin position="909"/>
        <end position="922"/>
    </location>
</feature>
<proteinExistence type="predicted"/>
<feature type="compositionally biased region" description="Polar residues" evidence="1">
    <location>
        <begin position="47"/>
        <end position="63"/>
    </location>
</feature>
<feature type="compositionally biased region" description="Basic and acidic residues" evidence="1">
    <location>
        <begin position="72"/>
        <end position="84"/>
    </location>
</feature>
<dbReference type="AlphaFoldDB" id="A0A371CV03"/>
<reference evidence="2 3" key="1">
    <citation type="journal article" date="2018" name="Biotechnol. Biofuels">
        <title>Integrative visual omics of the white-rot fungus Polyporus brumalis exposes the biotechnological potential of its oxidative enzymes for delignifying raw plant biomass.</title>
        <authorList>
            <person name="Miyauchi S."/>
            <person name="Rancon A."/>
            <person name="Drula E."/>
            <person name="Hage H."/>
            <person name="Chaduli D."/>
            <person name="Favel A."/>
            <person name="Grisel S."/>
            <person name="Henrissat B."/>
            <person name="Herpoel-Gimbert I."/>
            <person name="Ruiz-Duenas F.J."/>
            <person name="Chevret D."/>
            <person name="Hainaut M."/>
            <person name="Lin J."/>
            <person name="Wang M."/>
            <person name="Pangilinan J."/>
            <person name="Lipzen A."/>
            <person name="Lesage-Meessen L."/>
            <person name="Navarro D."/>
            <person name="Riley R."/>
            <person name="Grigoriev I.V."/>
            <person name="Zhou S."/>
            <person name="Raouche S."/>
            <person name="Rosso M.N."/>
        </authorList>
    </citation>
    <scope>NUCLEOTIDE SEQUENCE [LARGE SCALE GENOMIC DNA]</scope>
    <source>
        <strain evidence="2 3">BRFM 1820</strain>
    </source>
</reference>
<feature type="compositionally biased region" description="Polar residues" evidence="1">
    <location>
        <begin position="246"/>
        <end position="279"/>
    </location>
</feature>
<dbReference type="Proteomes" id="UP000256964">
    <property type="component" value="Unassembled WGS sequence"/>
</dbReference>
<feature type="compositionally biased region" description="Basic and acidic residues" evidence="1">
    <location>
        <begin position="459"/>
        <end position="479"/>
    </location>
</feature>
<sequence length="922" mass="103052">MGRVLVPETPPPSTQPPRERSYEDEVPIATEDEGTPKGMKAGGAWQETGTQRTASESLPSSSPFRMYSSDEESVRTETKSERQQSFDSRPLWATLSPILRTSGSPAIAQFDEHESAVYEEGEVQERDETPPSNQNASRSAQETCEEETMRLQDVVGEHARTDLTAEPMSTACKRSWMGSPPTEEVLRPARRHKHEHHTVQKKALRLPSIDEMVANPWGGLGNADRDSFRFGMPVSSSTPKPGVEAQYSTPTQYEFARHTNQSGQPPTPFSFGTLSSETGNAHHAKGHKNAGYDRTGTALGFEDAGYATDRSVGADEDMGGLLEERQRRASATRRNLQDVLTDPEPGLETRQRDEPPHRDPFWRARRGEARFSGGYVSGRGDAEVLDGHGARSLAVDDLEKPTDEDRRSRADSYFSAIPNTKAWDYRATRHASRMRRDERGQERMQDDEGPNDLDAPDYFGRDGRTMDDTREHERDDNVSRMRSASMASARDYDQESYRGRDVLKARQNTQAWDEGSWRAPDVEGEHFGWYGPSEDYGATPTAMEGDEKGDDKPVLLDDPRDSKWAVHFDDPETLLCGQSGDWTRVLWRDPEPSVMFTVFNYRYTKDGPTNRHIEASVTALTELITGESGFHVVPPDPEWKTSIKVRDLPFVWVIRGLSAEGATAMTRLRVISTRAVSIITYPRYISNPRWVCGLVGFLRPDVDAIKAAVLQVLRTDDMLRRLEYLTSTNKQLEGIPKDRRVDYIIGTLRIKISVANDGEHVANVYIFPPTNDLGQWREWAGVMRSSRYNVFLNGTGMARKVFWCAGCRGVDHEAEECPLPTMRGWKGPDAGERSHTLNIIPRGQAGKPVRGRGAVPMRGQPAYGHGKGRGTNGEWTRGAGRGQMNGHWSADRRGGGAWQERTPARWTPRGGGRGMGGASRWS</sequence>
<feature type="region of interest" description="Disordered" evidence="1">
    <location>
        <begin position="310"/>
        <end position="413"/>
    </location>
</feature>
<name>A0A371CV03_9APHY</name>
<feature type="compositionally biased region" description="Basic and acidic residues" evidence="1">
    <location>
        <begin position="434"/>
        <end position="446"/>
    </location>
</feature>
<evidence type="ECO:0000313" key="2">
    <source>
        <dbReference type="EMBL" id="RDX44107.1"/>
    </source>
</evidence>
<feature type="region of interest" description="Disordered" evidence="1">
    <location>
        <begin position="104"/>
        <end position="182"/>
    </location>
</feature>
<feature type="region of interest" description="Disordered" evidence="1">
    <location>
        <begin position="1"/>
        <end position="88"/>
    </location>
</feature>
<feature type="region of interest" description="Disordered" evidence="1">
    <location>
        <begin position="858"/>
        <end position="922"/>
    </location>
</feature>
<keyword evidence="3" id="KW-1185">Reference proteome</keyword>
<dbReference type="OrthoDB" id="3230575at2759"/>
<evidence type="ECO:0000313" key="3">
    <source>
        <dbReference type="Proteomes" id="UP000256964"/>
    </source>
</evidence>
<feature type="compositionally biased region" description="Acidic residues" evidence="1">
    <location>
        <begin position="24"/>
        <end position="33"/>
    </location>
</feature>
<dbReference type="EMBL" id="KZ857454">
    <property type="protein sequence ID" value="RDX44107.1"/>
    <property type="molecule type" value="Genomic_DNA"/>
</dbReference>
<feature type="compositionally biased region" description="Basic and acidic residues" evidence="1">
    <location>
        <begin position="380"/>
        <end position="389"/>
    </location>
</feature>
<evidence type="ECO:0000256" key="1">
    <source>
        <dbReference type="SAM" id="MobiDB-lite"/>
    </source>
</evidence>
<feature type="compositionally biased region" description="Basic and acidic residues" evidence="1">
    <location>
        <begin position="397"/>
        <end position="410"/>
    </location>
</feature>
<gene>
    <name evidence="2" type="ORF">OH76DRAFT_1487326</name>
</gene>
<feature type="region of interest" description="Disordered" evidence="1">
    <location>
        <begin position="228"/>
        <end position="297"/>
    </location>
</feature>
<organism evidence="2 3">
    <name type="scientific">Lentinus brumalis</name>
    <dbReference type="NCBI Taxonomy" id="2498619"/>
    <lineage>
        <taxon>Eukaryota</taxon>
        <taxon>Fungi</taxon>
        <taxon>Dikarya</taxon>
        <taxon>Basidiomycota</taxon>
        <taxon>Agaricomycotina</taxon>
        <taxon>Agaricomycetes</taxon>
        <taxon>Polyporales</taxon>
        <taxon>Polyporaceae</taxon>
        <taxon>Lentinus</taxon>
    </lineage>
</organism>
<feature type="compositionally biased region" description="Polar residues" evidence="1">
    <location>
        <begin position="130"/>
        <end position="142"/>
    </location>
</feature>
<feature type="compositionally biased region" description="Basic and acidic residues" evidence="1">
    <location>
        <begin position="147"/>
        <end position="163"/>
    </location>
</feature>
<protein>
    <submittedName>
        <fullName evidence="2">Uncharacterized protein</fullName>
    </submittedName>
</protein>
<accession>A0A371CV03</accession>
<feature type="region of interest" description="Disordered" evidence="1">
    <location>
        <begin position="428"/>
        <end position="493"/>
    </location>
</feature>